<dbReference type="RefSeq" id="WP_272738734.1">
    <property type="nucleotide sequence ID" value="NZ_CP116942.1"/>
</dbReference>
<sequence>MSWNCNGVRSVRDKGVLEELVRAEAPDVLLLQETRVQTEPPGLEFLDGWHRVWNAADRKGYSGTAVFSRLPIEASRPGLGRATRDPEARVLTVDLPGLTVVSAYATNARRDLSRLPQRVAFDQALTPHLRTRARRQPVVLGGDLNVAPTRDDLARPTSNKGRSGCTDEERAAFQAHLAAGFVDAYRHLHPDGRDWTWWSNVTFARDRDVGWRIDHWLVSRRLRPHLRRAWALSDVRGSDHCPIGLELDLPGPG</sequence>
<feature type="site" description="Interaction with DNA substrate" evidence="7">
    <location>
        <position position="240"/>
    </location>
</feature>
<dbReference type="PROSITE" id="PS51435">
    <property type="entry name" value="AP_NUCLEASE_F1_4"/>
    <property type="match status" value="1"/>
</dbReference>
<evidence type="ECO:0000256" key="3">
    <source>
        <dbReference type="ARBA" id="ARBA00022801"/>
    </source>
</evidence>
<feature type="active site" description="Proton acceptor" evidence="5">
    <location>
        <position position="240"/>
    </location>
</feature>
<dbReference type="PANTHER" id="PTHR22748">
    <property type="entry name" value="AP ENDONUCLEASE"/>
    <property type="match status" value="1"/>
</dbReference>
<keyword evidence="2 6" id="KW-0479">Metal-binding</keyword>
<evidence type="ECO:0000259" key="8">
    <source>
        <dbReference type="Pfam" id="PF03372"/>
    </source>
</evidence>
<feature type="binding site" evidence="6">
    <location>
        <position position="240"/>
    </location>
    <ligand>
        <name>Mg(2+)</name>
        <dbReference type="ChEBI" id="CHEBI:18420"/>
        <label>1</label>
    </ligand>
</feature>
<feature type="domain" description="Endonuclease/exonuclease/phosphatase" evidence="8">
    <location>
        <begin position="1"/>
        <end position="240"/>
    </location>
</feature>
<feature type="binding site" evidence="6">
    <location>
        <position position="4"/>
    </location>
    <ligand>
        <name>Mg(2+)</name>
        <dbReference type="ChEBI" id="CHEBI:18420"/>
        <label>1</label>
    </ligand>
</feature>
<dbReference type="GO" id="GO:0046872">
    <property type="term" value="F:metal ion binding"/>
    <property type="evidence" value="ECO:0007669"/>
    <property type="project" value="UniProtKB-KW"/>
</dbReference>
<organism evidence="9 10">
    <name type="scientific">Iamia majanohamensis</name>
    <dbReference type="NCBI Taxonomy" id="467976"/>
    <lineage>
        <taxon>Bacteria</taxon>
        <taxon>Bacillati</taxon>
        <taxon>Actinomycetota</taxon>
        <taxon>Acidimicrobiia</taxon>
        <taxon>Acidimicrobiales</taxon>
        <taxon>Iamiaceae</taxon>
        <taxon>Iamia</taxon>
    </lineage>
</organism>
<proteinExistence type="inferred from homology"/>
<evidence type="ECO:0000256" key="7">
    <source>
        <dbReference type="PIRSR" id="PIRSR604808-3"/>
    </source>
</evidence>
<feature type="active site" description="Proton donor/acceptor" evidence="5">
    <location>
        <position position="143"/>
    </location>
</feature>
<dbReference type="InterPro" id="IPR004808">
    <property type="entry name" value="AP_endonuc_1"/>
</dbReference>
<dbReference type="GO" id="GO:0008311">
    <property type="term" value="F:double-stranded DNA 3'-5' DNA exonuclease activity"/>
    <property type="evidence" value="ECO:0007669"/>
    <property type="project" value="TreeGrafter"/>
</dbReference>
<evidence type="ECO:0000256" key="2">
    <source>
        <dbReference type="ARBA" id="ARBA00022723"/>
    </source>
</evidence>
<feature type="binding site" evidence="6">
    <location>
        <position position="33"/>
    </location>
    <ligand>
        <name>Mg(2+)</name>
        <dbReference type="ChEBI" id="CHEBI:18420"/>
        <label>1</label>
    </ligand>
</feature>
<dbReference type="Proteomes" id="UP001216390">
    <property type="component" value="Chromosome"/>
</dbReference>
<keyword evidence="3" id="KW-0378">Hydrolase</keyword>
<reference evidence="9" key="1">
    <citation type="submission" date="2023-01" db="EMBL/GenBank/DDBJ databases">
        <title>The diversity of Class Acidimicrobiia in South China Sea sediment environments and the proposal of Iamia marina sp. nov., a novel species of the genus Iamia.</title>
        <authorList>
            <person name="He Y."/>
            <person name="Tian X."/>
        </authorList>
    </citation>
    <scope>NUCLEOTIDE SEQUENCE</scope>
    <source>
        <strain evidence="9">DSM 19957</strain>
    </source>
</reference>
<evidence type="ECO:0000256" key="1">
    <source>
        <dbReference type="ARBA" id="ARBA00007092"/>
    </source>
</evidence>
<evidence type="ECO:0000313" key="10">
    <source>
        <dbReference type="Proteomes" id="UP001216390"/>
    </source>
</evidence>
<comment type="cofactor">
    <cofactor evidence="6">
        <name>Mg(2+)</name>
        <dbReference type="ChEBI" id="CHEBI:18420"/>
    </cofactor>
    <cofactor evidence="6">
        <name>Mn(2+)</name>
        <dbReference type="ChEBI" id="CHEBI:29035"/>
    </cofactor>
    <text evidence="6">Probably binds two magnesium or manganese ions per subunit.</text>
</comment>
<keyword evidence="10" id="KW-1185">Reference proteome</keyword>
<dbReference type="NCBIfam" id="TIGR00195">
    <property type="entry name" value="exoDNase_III"/>
    <property type="match status" value="1"/>
</dbReference>
<dbReference type="InterPro" id="IPR005135">
    <property type="entry name" value="Endo/exonuclease/phosphatase"/>
</dbReference>
<dbReference type="InterPro" id="IPR036691">
    <property type="entry name" value="Endo/exonu/phosph_ase_sf"/>
</dbReference>
<feature type="site" description="Important for catalytic activity" evidence="7">
    <location>
        <position position="214"/>
    </location>
</feature>
<dbReference type="Pfam" id="PF03372">
    <property type="entry name" value="Exo_endo_phos"/>
    <property type="match status" value="1"/>
</dbReference>
<feature type="binding site" evidence="6">
    <location>
        <position position="239"/>
    </location>
    <ligand>
        <name>Mg(2+)</name>
        <dbReference type="ChEBI" id="CHEBI:18420"/>
        <label>1</label>
    </ligand>
</feature>
<dbReference type="NCBIfam" id="TIGR00633">
    <property type="entry name" value="xth"/>
    <property type="match status" value="1"/>
</dbReference>
<dbReference type="Gene3D" id="3.60.10.10">
    <property type="entry name" value="Endonuclease/exonuclease/phosphatase"/>
    <property type="match status" value="1"/>
</dbReference>
<accession>A0AAE9YJD3</accession>
<dbReference type="GO" id="GO:0008081">
    <property type="term" value="F:phosphoric diester hydrolase activity"/>
    <property type="evidence" value="ECO:0007669"/>
    <property type="project" value="TreeGrafter"/>
</dbReference>
<dbReference type="GO" id="GO:0006284">
    <property type="term" value="P:base-excision repair"/>
    <property type="evidence" value="ECO:0007669"/>
    <property type="project" value="TreeGrafter"/>
</dbReference>
<dbReference type="PANTHER" id="PTHR22748:SF6">
    <property type="entry name" value="DNA-(APURINIC OR APYRIMIDINIC SITE) ENDONUCLEASE"/>
    <property type="match status" value="1"/>
</dbReference>
<dbReference type="EMBL" id="CP116942">
    <property type="protein sequence ID" value="WCO69221.1"/>
    <property type="molecule type" value="Genomic_DNA"/>
</dbReference>
<evidence type="ECO:0000256" key="6">
    <source>
        <dbReference type="PIRSR" id="PIRSR604808-2"/>
    </source>
</evidence>
<keyword evidence="6" id="KW-0464">Manganese</keyword>
<dbReference type="AlphaFoldDB" id="A0AAE9YJD3"/>
<feature type="binding site" evidence="6">
    <location>
        <position position="145"/>
    </location>
    <ligand>
        <name>Mg(2+)</name>
        <dbReference type="ChEBI" id="CHEBI:18420"/>
        <label>1</label>
    </ligand>
</feature>
<dbReference type="GO" id="GO:0003906">
    <property type="term" value="F:DNA-(apurinic or apyrimidinic site) endonuclease activity"/>
    <property type="evidence" value="ECO:0007669"/>
    <property type="project" value="TreeGrafter"/>
</dbReference>
<evidence type="ECO:0000256" key="5">
    <source>
        <dbReference type="PIRSR" id="PIRSR604808-1"/>
    </source>
</evidence>
<name>A0AAE9YJD3_9ACTN</name>
<dbReference type="SUPFAM" id="SSF56219">
    <property type="entry name" value="DNase I-like"/>
    <property type="match status" value="1"/>
</dbReference>
<evidence type="ECO:0000313" key="9">
    <source>
        <dbReference type="EMBL" id="WCO69221.1"/>
    </source>
</evidence>
<feature type="active site" evidence="5">
    <location>
        <position position="104"/>
    </location>
</feature>
<gene>
    <name evidence="9" type="ORF">PO878_01780</name>
</gene>
<feature type="binding site" evidence="6">
    <location>
        <position position="143"/>
    </location>
    <ligand>
        <name>Mg(2+)</name>
        <dbReference type="ChEBI" id="CHEBI:18420"/>
        <label>1</label>
    </ligand>
</feature>
<comment type="similarity">
    <text evidence="1">Belongs to the DNA repair enzymes AP/ExoA family.</text>
</comment>
<evidence type="ECO:0000256" key="4">
    <source>
        <dbReference type="ARBA" id="ARBA00022842"/>
    </source>
</evidence>
<feature type="site" description="Transition state stabilizer" evidence="7">
    <location>
        <position position="145"/>
    </location>
</feature>
<dbReference type="CDD" id="cd09087">
    <property type="entry name" value="Ape1-like_AP-endo"/>
    <property type="match status" value="1"/>
</dbReference>
<protein>
    <submittedName>
        <fullName evidence="9">Exodeoxyribonuclease III</fullName>
    </submittedName>
</protein>
<dbReference type="KEGG" id="ima:PO878_01780"/>
<keyword evidence="4 6" id="KW-0460">Magnesium</keyword>